<name>A0A9N9CDE5_9GLOM</name>
<sequence>IIMFPFTPSISKVNDEEVKSEKSEFILDIKNITAATASINISGISNQISQYTTTLSSKKISDQ</sequence>
<feature type="non-terminal residue" evidence="1">
    <location>
        <position position="1"/>
    </location>
</feature>
<evidence type="ECO:0000313" key="2">
    <source>
        <dbReference type="Proteomes" id="UP000789396"/>
    </source>
</evidence>
<reference evidence="1" key="1">
    <citation type="submission" date="2021-06" db="EMBL/GenBank/DDBJ databases">
        <authorList>
            <person name="Kallberg Y."/>
            <person name="Tangrot J."/>
            <person name="Rosling A."/>
        </authorList>
    </citation>
    <scope>NUCLEOTIDE SEQUENCE</scope>
    <source>
        <strain evidence="1">IN212</strain>
    </source>
</reference>
<dbReference type="AlphaFoldDB" id="A0A9N9CDE5"/>
<gene>
    <name evidence="1" type="ORF">RFULGI_LOCUS6542</name>
</gene>
<keyword evidence="2" id="KW-1185">Reference proteome</keyword>
<dbReference type="EMBL" id="CAJVPZ010008576">
    <property type="protein sequence ID" value="CAG8599365.1"/>
    <property type="molecule type" value="Genomic_DNA"/>
</dbReference>
<dbReference type="Proteomes" id="UP000789396">
    <property type="component" value="Unassembled WGS sequence"/>
</dbReference>
<comment type="caution">
    <text evidence="1">The sequence shown here is derived from an EMBL/GenBank/DDBJ whole genome shotgun (WGS) entry which is preliminary data.</text>
</comment>
<protein>
    <submittedName>
        <fullName evidence="1">16424_t:CDS:1</fullName>
    </submittedName>
</protein>
<accession>A0A9N9CDE5</accession>
<organism evidence="1 2">
    <name type="scientific">Racocetra fulgida</name>
    <dbReference type="NCBI Taxonomy" id="60492"/>
    <lineage>
        <taxon>Eukaryota</taxon>
        <taxon>Fungi</taxon>
        <taxon>Fungi incertae sedis</taxon>
        <taxon>Mucoromycota</taxon>
        <taxon>Glomeromycotina</taxon>
        <taxon>Glomeromycetes</taxon>
        <taxon>Diversisporales</taxon>
        <taxon>Gigasporaceae</taxon>
        <taxon>Racocetra</taxon>
    </lineage>
</organism>
<proteinExistence type="predicted"/>
<evidence type="ECO:0000313" key="1">
    <source>
        <dbReference type="EMBL" id="CAG8599365.1"/>
    </source>
</evidence>